<gene>
    <name evidence="1" type="ORF">IHE45_09G013900</name>
</gene>
<reference evidence="2" key="1">
    <citation type="journal article" date="2022" name="Nat. Commun.">
        <title>Chromosome evolution and the genetic basis of agronomically important traits in greater yam.</title>
        <authorList>
            <person name="Bredeson J.V."/>
            <person name="Lyons J.B."/>
            <person name="Oniyinde I.O."/>
            <person name="Okereke N.R."/>
            <person name="Kolade O."/>
            <person name="Nnabue I."/>
            <person name="Nwadili C.O."/>
            <person name="Hribova E."/>
            <person name="Parker M."/>
            <person name="Nwogha J."/>
            <person name="Shu S."/>
            <person name="Carlson J."/>
            <person name="Kariba R."/>
            <person name="Muthemba S."/>
            <person name="Knop K."/>
            <person name="Barton G.J."/>
            <person name="Sherwood A.V."/>
            <person name="Lopez-Montes A."/>
            <person name="Asiedu R."/>
            <person name="Jamnadass R."/>
            <person name="Muchugi A."/>
            <person name="Goodstein D."/>
            <person name="Egesi C.N."/>
            <person name="Featherston J."/>
            <person name="Asfaw A."/>
            <person name="Simpson G.G."/>
            <person name="Dolezel J."/>
            <person name="Hendre P.S."/>
            <person name="Van Deynze A."/>
            <person name="Kumar P.L."/>
            <person name="Obidiegwu J.E."/>
            <person name="Bhattacharjee R."/>
            <person name="Rokhsar D.S."/>
        </authorList>
    </citation>
    <scope>NUCLEOTIDE SEQUENCE [LARGE SCALE GENOMIC DNA]</scope>
    <source>
        <strain evidence="2">cv. TDa95/00328</strain>
    </source>
</reference>
<evidence type="ECO:0000313" key="1">
    <source>
        <dbReference type="EMBL" id="KAH7671831.1"/>
    </source>
</evidence>
<accession>A0ACB7VDJ1</accession>
<comment type="caution">
    <text evidence="1">The sequence shown here is derived from an EMBL/GenBank/DDBJ whole genome shotgun (WGS) entry which is preliminary data.</text>
</comment>
<dbReference type="Proteomes" id="UP000827976">
    <property type="component" value="Chromosome 9"/>
</dbReference>
<protein>
    <submittedName>
        <fullName evidence="1">Uncharacterized protein</fullName>
    </submittedName>
</protein>
<organism evidence="1 2">
    <name type="scientific">Dioscorea alata</name>
    <name type="common">Purple yam</name>
    <dbReference type="NCBI Taxonomy" id="55571"/>
    <lineage>
        <taxon>Eukaryota</taxon>
        <taxon>Viridiplantae</taxon>
        <taxon>Streptophyta</taxon>
        <taxon>Embryophyta</taxon>
        <taxon>Tracheophyta</taxon>
        <taxon>Spermatophyta</taxon>
        <taxon>Magnoliopsida</taxon>
        <taxon>Liliopsida</taxon>
        <taxon>Dioscoreales</taxon>
        <taxon>Dioscoreaceae</taxon>
        <taxon>Dioscorea</taxon>
    </lineage>
</organism>
<keyword evidence="2" id="KW-1185">Reference proteome</keyword>
<dbReference type="EMBL" id="CM037019">
    <property type="protein sequence ID" value="KAH7671831.1"/>
    <property type="molecule type" value="Genomic_DNA"/>
</dbReference>
<sequence length="87" mass="9793">MHQYHSTNPQHILIFDVWIVTDQMKVSGIIVGVIFCCLAFICTYRVTGLKCEAAKVNECVRMLGCKQNLCQTQCKPSKPPVQLPPRA</sequence>
<evidence type="ECO:0000313" key="2">
    <source>
        <dbReference type="Proteomes" id="UP000827976"/>
    </source>
</evidence>
<name>A0ACB7VDJ1_DIOAL</name>
<proteinExistence type="predicted"/>